<sequence>MEISMNAGINAHRYYTISQNNSGKSISKLSSGLRINQAADDAAGLSISEGMRAQIRGLDQGSRNVEDGISLAQTAEGGLDEIHKYLQRGRELSVQANNGTLTDDDKKQIQKEIDQIKKGIDDIANGTEFNKIHLLNESSISAGNKVSADNIIKGLKGGWLEKAEDRIFNTYGIKGTGSSNLNIYLDEGTPYGELAHAGGPTGNLELHIDLADFNPASGQDGQTIEGKGYYADRVIAHEMTHAVMDEVLGATKMNDMHTNNALWFVEGTAEFTSGADERLKSVIGKSDQTGIDTTKMNSLISRANDLLNGAAWNGDDQDYSAGYLITKYVENKLKGNGKDLKDVVNDIKVDSSGTSATTVLQNSIGTRTGSTSYANFKTDFASNVGNYITNSIHLNWGADETDTGSIAGSDNGGSALNAEDVINESGVTAKDQPLTGFKVVWPKEDDTKPLTVQVGANQGETLEIKRVNATSAALGVDQVNVVSGATDGINKFESAINKVSQYRADIGAIQNRLEHTMSIDDNTGENLQSSESKVRDVDMAKEMMSFAKSGILSKAAMSMMSQANSSANSVLSLLQ</sequence>
<keyword evidence="1" id="KW-0282">Flagellum</keyword>
<organism evidence="1 2">
    <name type="scientific">Inconstantimicrobium mannanitabidum</name>
    <dbReference type="NCBI Taxonomy" id="1604901"/>
    <lineage>
        <taxon>Bacteria</taxon>
        <taxon>Bacillati</taxon>
        <taxon>Bacillota</taxon>
        <taxon>Clostridia</taxon>
        <taxon>Eubacteriales</taxon>
        <taxon>Clostridiaceae</taxon>
        <taxon>Inconstantimicrobium</taxon>
    </lineage>
</organism>
<evidence type="ECO:0000313" key="1">
    <source>
        <dbReference type="EMBL" id="GKX67205.1"/>
    </source>
</evidence>
<keyword evidence="1" id="KW-0966">Cell projection</keyword>
<dbReference type="EMBL" id="BROD01000001">
    <property type="protein sequence ID" value="GKX67205.1"/>
    <property type="molecule type" value="Genomic_DNA"/>
</dbReference>
<gene>
    <name evidence="1" type="primary">fliC</name>
    <name evidence="1" type="ORF">rsdtw13_24630</name>
</gene>
<reference evidence="1" key="1">
    <citation type="journal article" date="2025" name="Int. J. Syst. Evol. Microbiol.">
        <title>Inconstantimicrobium mannanitabidum sp. nov., a novel member of the family Clostridiaceae isolated from anoxic soil under the treatment of reductive soil disinfestation.</title>
        <authorList>
            <person name="Ueki A."/>
            <person name="Tonouchi A."/>
            <person name="Honma S."/>
            <person name="Kaku N."/>
            <person name="Ueki K."/>
        </authorList>
    </citation>
    <scope>NUCLEOTIDE SEQUENCE</scope>
    <source>
        <strain evidence="1">TW13</strain>
    </source>
</reference>
<accession>A0ACB5RDM5</accession>
<protein>
    <submittedName>
        <fullName evidence="1">Flagellin</fullName>
    </submittedName>
</protein>
<comment type="caution">
    <text evidence="1">The sequence shown here is derived from an EMBL/GenBank/DDBJ whole genome shotgun (WGS) entry which is preliminary data.</text>
</comment>
<name>A0ACB5RDM5_9CLOT</name>
<proteinExistence type="predicted"/>
<evidence type="ECO:0000313" key="2">
    <source>
        <dbReference type="Proteomes" id="UP001058074"/>
    </source>
</evidence>
<dbReference type="Proteomes" id="UP001058074">
    <property type="component" value="Unassembled WGS sequence"/>
</dbReference>
<keyword evidence="2" id="KW-1185">Reference proteome</keyword>
<keyword evidence="1" id="KW-0969">Cilium</keyword>